<accession>A0A183UMH9</accession>
<dbReference type="WBParaSite" id="TCNE_0000969901-mRNA-1">
    <property type="protein sequence ID" value="TCNE_0000969901-mRNA-1"/>
    <property type="gene ID" value="TCNE_0000969901"/>
</dbReference>
<protein>
    <submittedName>
        <fullName evidence="1 3">Uncharacterized protein</fullName>
    </submittedName>
</protein>
<reference evidence="1 2" key="2">
    <citation type="submission" date="2018-11" db="EMBL/GenBank/DDBJ databases">
        <authorList>
            <consortium name="Pathogen Informatics"/>
        </authorList>
    </citation>
    <scope>NUCLEOTIDE SEQUENCE [LARGE SCALE GENOMIC DNA]</scope>
</reference>
<proteinExistence type="predicted"/>
<sequence length="145" mass="16491">MDSLQGFNTDINFVNAWNVSDAFDEFFSRPYILQSGTISNIIGNDGRTLLRSLLDMLCSFVRKSITYPYALTSVITSTLGSGLPIRDLTYRAGFGPKYDDWRQVHRALRASGNQWRGQYSFFRSYTGPYRIGFDGHYYAAPILSI</sequence>
<evidence type="ECO:0000313" key="2">
    <source>
        <dbReference type="Proteomes" id="UP000050794"/>
    </source>
</evidence>
<name>A0A183UMH9_TOXCA</name>
<keyword evidence="2" id="KW-1185">Reference proteome</keyword>
<reference evidence="3" key="1">
    <citation type="submission" date="2016-06" db="UniProtKB">
        <authorList>
            <consortium name="WormBaseParasite"/>
        </authorList>
    </citation>
    <scope>IDENTIFICATION</scope>
</reference>
<dbReference type="Proteomes" id="UP000050794">
    <property type="component" value="Unassembled WGS sequence"/>
</dbReference>
<gene>
    <name evidence="1" type="ORF">TCNE_LOCUS9699</name>
</gene>
<organism evidence="2 3">
    <name type="scientific">Toxocara canis</name>
    <name type="common">Canine roundworm</name>
    <dbReference type="NCBI Taxonomy" id="6265"/>
    <lineage>
        <taxon>Eukaryota</taxon>
        <taxon>Metazoa</taxon>
        <taxon>Ecdysozoa</taxon>
        <taxon>Nematoda</taxon>
        <taxon>Chromadorea</taxon>
        <taxon>Rhabditida</taxon>
        <taxon>Spirurina</taxon>
        <taxon>Ascaridomorpha</taxon>
        <taxon>Ascaridoidea</taxon>
        <taxon>Toxocaridae</taxon>
        <taxon>Toxocara</taxon>
    </lineage>
</organism>
<dbReference type="AlphaFoldDB" id="A0A183UMH9"/>
<dbReference type="EMBL" id="UYWY01020258">
    <property type="protein sequence ID" value="VDM41020.1"/>
    <property type="molecule type" value="Genomic_DNA"/>
</dbReference>
<evidence type="ECO:0000313" key="3">
    <source>
        <dbReference type="WBParaSite" id="TCNE_0000969901-mRNA-1"/>
    </source>
</evidence>
<evidence type="ECO:0000313" key="1">
    <source>
        <dbReference type="EMBL" id="VDM41020.1"/>
    </source>
</evidence>